<evidence type="ECO:0000313" key="1">
    <source>
        <dbReference type="EMBL" id="KAI7733796.1"/>
    </source>
</evidence>
<organism evidence="1 2">
    <name type="scientific">Ambrosia artemisiifolia</name>
    <name type="common">Common ragweed</name>
    <dbReference type="NCBI Taxonomy" id="4212"/>
    <lineage>
        <taxon>Eukaryota</taxon>
        <taxon>Viridiplantae</taxon>
        <taxon>Streptophyta</taxon>
        <taxon>Embryophyta</taxon>
        <taxon>Tracheophyta</taxon>
        <taxon>Spermatophyta</taxon>
        <taxon>Magnoliopsida</taxon>
        <taxon>eudicotyledons</taxon>
        <taxon>Gunneridae</taxon>
        <taxon>Pentapetalae</taxon>
        <taxon>asterids</taxon>
        <taxon>campanulids</taxon>
        <taxon>Asterales</taxon>
        <taxon>Asteraceae</taxon>
        <taxon>Asteroideae</taxon>
        <taxon>Heliantheae alliance</taxon>
        <taxon>Heliantheae</taxon>
        <taxon>Ambrosia</taxon>
    </lineage>
</organism>
<gene>
    <name evidence="1" type="ORF">M8C21_012547</name>
</gene>
<comment type="caution">
    <text evidence="1">The sequence shown here is derived from an EMBL/GenBank/DDBJ whole genome shotgun (WGS) entry which is preliminary data.</text>
</comment>
<dbReference type="EMBL" id="JAMZMK010009905">
    <property type="protein sequence ID" value="KAI7733796.1"/>
    <property type="molecule type" value="Genomic_DNA"/>
</dbReference>
<name>A0AAD5GAW6_AMBAR</name>
<proteinExistence type="predicted"/>
<reference evidence="1" key="1">
    <citation type="submission" date="2022-06" db="EMBL/GenBank/DDBJ databases">
        <title>Uncovering the hologenomic basis of an extraordinary plant invasion.</title>
        <authorList>
            <person name="Bieker V.C."/>
            <person name="Martin M.D."/>
            <person name="Gilbert T."/>
            <person name="Hodgins K."/>
            <person name="Battlay P."/>
            <person name="Petersen B."/>
            <person name="Wilson J."/>
        </authorList>
    </citation>
    <scope>NUCLEOTIDE SEQUENCE</scope>
    <source>
        <strain evidence="1">AA19_3_7</strain>
        <tissue evidence="1">Leaf</tissue>
    </source>
</reference>
<dbReference type="Proteomes" id="UP001206925">
    <property type="component" value="Unassembled WGS sequence"/>
</dbReference>
<keyword evidence="2" id="KW-1185">Reference proteome</keyword>
<protein>
    <submittedName>
        <fullName evidence="1">Uncharacterized protein</fullName>
    </submittedName>
</protein>
<accession>A0AAD5GAW6</accession>
<dbReference type="AlphaFoldDB" id="A0AAD5GAW6"/>
<evidence type="ECO:0000313" key="2">
    <source>
        <dbReference type="Proteomes" id="UP001206925"/>
    </source>
</evidence>
<sequence length="70" mass="8130">MSTRAIKVAPKWQLHLPALIVELSYLTPRPALWIFGYPWFCPTYSDHPLHVESDFVDDLLLNDEARQPLP</sequence>